<evidence type="ECO:0000256" key="2">
    <source>
        <dbReference type="SAM" id="Phobius"/>
    </source>
</evidence>
<feature type="compositionally biased region" description="Basic and acidic residues" evidence="1">
    <location>
        <begin position="115"/>
        <end position="131"/>
    </location>
</feature>
<feature type="compositionally biased region" description="Acidic residues" evidence="1">
    <location>
        <begin position="226"/>
        <end position="238"/>
    </location>
</feature>
<keyword evidence="4" id="KW-1185">Reference proteome</keyword>
<gene>
    <name evidence="3" type="ORF">KTS45_00360</name>
</gene>
<accession>A0A8J7Y8D7</accession>
<feature type="compositionally biased region" description="Basic and acidic residues" evidence="1">
    <location>
        <begin position="377"/>
        <end position="390"/>
    </location>
</feature>
<dbReference type="OrthoDB" id="387254at2157"/>
<dbReference type="Proteomes" id="UP000766550">
    <property type="component" value="Unassembled WGS sequence"/>
</dbReference>
<feature type="compositionally biased region" description="Low complexity" evidence="1">
    <location>
        <begin position="241"/>
        <end position="260"/>
    </location>
</feature>
<feature type="compositionally biased region" description="Low complexity" evidence="1">
    <location>
        <begin position="132"/>
        <end position="148"/>
    </location>
</feature>
<proteinExistence type="predicted"/>
<protein>
    <submittedName>
        <fullName evidence="3">Uncharacterized protein</fullName>
    </submittedName>
</protein>
<dbReference type="EMBL" id="JAHQXF010000001">
    <property type="protein sequence ID" value="MBV0922641.1"/>
    <property type="molecule type" value="Genomic_DNA"/>
</dbReference>
<feature type="compositionally biased region" description="Low complexity" evidence="1">
    <location>
        <begin position="185"/>
        <end position="199"/>
    </location>
</feature>
<dbReference type="RefSeq" id="WP_162315828.1">
    <property type="nucleotide sequence ID" value="NZ_JAHQXF010000001.1"/>
</dbReference>
<dbReference type="AlphaFoldDB" id="A0A8J7Y8D7"/>
<feature type="compositionally biased region" description="Basic and acidic residues" evidence="1">
    <location>
        <begin position="350"/>
        <end position="364"/>
    </location>
</feature>
<feature type="region of interest" description="Disordered" evidence="1">
    <location>
        <begin position="92"/>
        <end position="439"/>
    </location>
</feature>
<feature type="transmembrane region" description="Helical" evidence="2">
    <location>
        <begin position="52"/>
        <end position="74"/>
    </location>
</feature>
<feature type="compositionally biased region" description="Acidic residues" evidence="1">
    <location>
        <begin position="426"/>
        <end position="439"/>
    </location>
</feature>
<evidence type="ECO:0000256" key="1">
    <source>
        <dbReference type="SAM" id="MobiDB-lite"/>
    </source>
</evidence>
<feature type="compositionally biased region" description="Basic and acidic residues" evidence="1">
    <location>
        <begin position="210"/>
        <end position="221"/>
    </location>
</feature>
<comment type="caution">
    <text evidence="3">The sequence shown here is derived from an EMBL/GenBank/DDBJ whole genome shotgun (WGS) entry which is preliminary data.</text>
</comment>
<name>A0A8J7Y8D7_9EURY</name>
<evidence type="ECO:0000313" key="3">
    <source>
        <dbReference type="EMBL" id="MBV0922641.1"/>
    </source>
</evidence>
<keyword evidence="2" id="KW-1133">Transmembrane helix</keyword>
<feature type="transmembrane region" description="Helical" evidence="2">
    <location>
        <begin position="16"/>
        <end position="40"/>
    </location>
</feature>
<reference evidence="3 4" key="1">
    <citation type="submission" date="2021-06" db="EMBL/GenBank/DDBJ databases">
        <title>New haloarchaea isolates fom saline soil.</title>
        <authorList>
            <person name="Duran-Viseras A."/>
            <person name="Sanchez-Porro C.S."/>
            <person name="Ventosa A."/>
        </authorList>
    </citation>
    <scope>NUCLEOTIDE SEQUENCE [LARGE SCALE GENOMIC DNA]</scope>
    <source>
        <strain evidence="3 4">JCM 183640</strain>
    </source>
</reference>
<feature type="compositionally biased region" description="Acidic residues" evidence="1">
    <location>
        <begin position="399"/>
        <end position="415"/>
    </location>
</feature>
<evidence type="ECO:0000313" key="4">
    <source>
        <dbReference type="Proteomes" id="UP000766550"/>
    </source>
</evidence>
<keyword evidence="2" id="KW-0812">Transmembrane</keyword>
<feature type="compositionally biased region" description="Low complexity" evidence="1">
    <location>
        <begin position="325"/>
        <end position="344"/>
    </location>
</feature>
<feature type="compositionally biased region" description="Acidic residues" evidence="1">
    <location>
        <begin position="366"/>
        <end position="376"/>
    </location>
</feature>
<keyword evidence="2" id="KW-0472">Membrane</keyword>
<organism evidence="3 4">
    <name type="scientific">Haloarcula limicola</name>
    <dbReference type="NCBI Taxonomy" id="1429915"/>
    <lineage>
        <taxon>Archaea</taxon>
        <taxon>Methanobacteriati</taxon>
        <taxon>Methanobacteriota</taxon>
        <taxon>Stenosarchaea group</taxon>
        <taxon>Halobacteria</taxon>
        <taxon>Halobacteriales</taxon>
        <taxon>Haloarculaceae</taxon>
        <taxon>Haloarcula</taxon>
    </lineage>
</organism>
<sequence length="439" mass="44121">MSAVSLLDVYRYGTRFVGYFLVVSVVGGVFVGIGMVLGASSATSPTVETNRALLGVVVAGIGVLLTLSGLFGLAHKLVADATRVGAAAAVAATGGEPTADRAEDESGGETATTDETARVDSGETTDERRPADTAAASTGTAAGGAAATADEETSTRRSETQPPAEDPADPVGVNRPGQRRGGPGPAAATELETAEATRAPEQSRSAVAGADDRSAAERDSVPDQPTDADVDVPGEETTGDAPSSAATATETDDTGAGPTEVSAGDDSIFGGPTADAPSDATGEPTAREANEGNAPTPAERESPQEWSPPDPTEFESGESSDPQTADDAGGTADAAASDAADWGAEGTDATGDHDESTDGPRTTDDLFGEEPIDESDPFERAVGEETRTADSSDVTGADATDEVVADQSTDEDDSETAGSTRRFDVDSDGDPLSDALDDE</sequence>